<dbReference type="InterPro" id="IPR008930">
    <property type="entry name" value="Terpenoid_cyclase/PrenylTrfase"/>
</dbReference>
<dbReference type="STRING" id="1423764.FC95_GL001115"/>
<proteinExistence type="predicted"/>
<evidence type="ECO:0000313" key="3">
    <source>
        <dbReference type="Proteomes" id="UP000321893"/>
    </source>
</evidence>
<comment type="caution">
    <text evidence="2">The sequence shown here is derived from an EMBL/GenBank/DDBJ whole genome shotgun (WGS) entry which is preliminary data.</text>
</comment>
<keyword evidence="3" id="KW-1185">Reference proteome</keyword>
<dbReference type="Gene3D" id="1.50.10.20">
    <property type="match status" value="1"/>
</dbReference>
<evidence type="ECO:0000313" key="2">
    <source>
        <dbReference type="EMBL" id="GEL28119.1"/>
    </source>
</evidence>
<name>A0A511DTF5_LENKE</name>
<feature type="signal peptide" evidence="1">
    <location>
        <begin position="1"/>
        <end position="30"/>
    </location>
</feature>
<gene>
    <name evidence="2" type="ORF">LKE01_09390</name>
</gene>
<protein>
    <recommendedName>
        <fullName evidence="4">Fucose-binding lectin II</fullName>
    </recommendedName>
</protein>
<dbReference type="EMBL" id="BJVK01000008">
    <property type="protein sequence ID" value="GEL28119.1"/>
    <property type="molecule type" value="Genomic_DNA"/>
</dbReference>
<keyword evidence="1" id="KW-0732">Signal</keyword>
<dbReference type="SUPFAM" id="SSF48239">
    <property type="entry name" value="Terpenoid cyclases/Protein prenyltransferases"/>
    <property type="match status" value="1"/>
</dbReference>
<evidence type="ECO:0000256" key="1">
    <source>
        <dbReference type="SAM" id="SignalP"/>
    </source>
</evidence>
<evidence type="ECO:0008006" key="4">
    <source>
        <dbReference type="Google" id="ProtNLM"/>
    </source>
</evidence>
<organism evidence="2 3">
    <name type="scientific">Lentilactobacillus kefiri</name>
    <name type="common">Lactobacillus kefiri</name>
    <dbReference type="NCBI Taxonomy" id="33962"/>
    <lineage>
        <taxon>Bacteria</taxon>
        <taxon>Bacillati</taxon>
        <taxon>Bacillota</taxon>
        <taxon>Bacilli</taxon>
        <taxon>Lactobacillales</taxon>
        <taxon>Lactobacillaceae</taxon>
        <taxon>Lentilactobacillus</taxon>
    </lineage>
</organism>
<accession>A0A511DTF5</accession>
<sequence>MMKRMNKLITLSMTGLLLAGVAAPLSTVNAAQIKTASSAYQSSKAKATYKYAKKMLVKNRTGFSGKTSYIFSKKAYPDSGAAYGYSDLLLGLKGFGYKFTKTQQNRVKNSLILNKKSTPANLANAIIAVRAVGLNPQKLRKTGAKTTLNLVSALYHRSMTKQTVNVQSQALIALSTGSYKRPSNAKFTKNGLSNLIVKNQLGNHGWAYNNQAASADSDTTAMAVTALARGKSTSSAVKSAIVKGQSFLKDAVRPNGAFGYTFKDKVYTNANSTAEAIIAFSTKQSTVKLVNGYFKSNQTTSPMRAMLSYVRSTGSIKGATTQTLGVGQVNLANAAYRQALAHRSIYSIK</sequence>
<dbReference type="AlphaFoldDB" id="A0A511DTF5"/>
<reference evidence="2" key="1">
    <citation type="submission" date="2019-07" db="EMBL/GenBank/DDBJ databases">
        <title>Whole genome shotgun sequence of Lactobacillus kefiri NBRC 15888.</title>
        <authorList>
            <person name="Hosoyama A."/>
            <person name="Uohara A."/>
            <person name="Ohji S."/>
            <person name="Ichikawa N."/>
        </authorList>
    </citation>
    <scope>NUCLEOTIDE SEQUENCE [LARGE SCALE GENOMIC DNA]</scope>
    <source>
        <strain evidence="2">NBRC 15888</strain>
    </source>
</reference>
<dbReference type="Proteomes" id="UP000321893">
    <property type="component" value="Unassembled WGS sequence"/>
</dbReference>
<feature type="chain" id="PRO_5022143447" description="Fucose-binding lectin II" evidence="1">
    <location>
        <begin position="31"/>
        <end position="349"/>
    </location>
</feature>